<evidence type="ECO:0000313" key="5">
    <source>
        <dbReference type="Proteomes" id="UP000434052"/>
    </source>
</evidence>
<feature type="signal peptide" evidence="2">
    <location>
        <begin position="1"/>
        <end position="24"/>
    </location>
</feature>
<sequence length="321" mass="34922">MKKLLFSLCLLVLALCGFSGPAFGAYPDKPLSMVVTYPPGGATDFQARIVTTLASDEKFFGQPIVVINKPGAGGRVGWNWFAEKAPTDGYWLSTYNAPHFIAQSLVYKASRFSMESFEPVATWGADPAVLIVPKDSPFKTVKDLVDFAKANPGKVTVNGAGLYVGHHIAMLQLAKAAGIELTYVPEQGGTPALQSVMSGKVMAGFNNLADAFRNRENVNILAIADLQRHPYIEDVPTFIEEGIEVDNSSVNYRGIILPKGVDQETIDACEKALVAMFNTPKVKDLMAQSGSPLLVLNRQQTIELFAKVKKNLQELLKDIKQ</sequence>
<dbReference type="Proteomes" id="UP000503251">
    <property type="component" value="Chromosome"/>
</dbReference>
<dbReference type="AlphaFoldDB" id="A0A6P1ZKE3"/>
<evidence type="ECO:0000256" key="2">
    <source>
        <dbReference type="SAM" id="SignalP"/>
    </source>
</evidence>
<reference evidence="3 6" key="2">
    <citation type="submission" date="2019-04" db="EMBL/GenBank/DDBJ databases">
        <title>Isolation and culture of sulfate reducing bacteria from the cold seep of the South China Sea.</title>
        <authorList>
            <person name="Sun C."/>
            <person name="Liu R."/>
        </authorList>
    </citation>
    <scope>NUCLEOTIDE SEQUENCE [LARGE SCALE GENOMIC DNA]</scope>
    <source>
        <strain evidence="3 6">CS1</strain>
    </source>
</reference>
<dbReference type="Proteomes" id="UP000434052">
    <property type="component" value="Unassembled WGS sequence"/>
</dbReference>
<dbReference type="PANTHER" id="PTHR42928">
    <property type="entry name" value="TRICARBOXYLATE-BINDING PROTEIN"/>
    <property type="match status" value="1"/>
</dbReference>
<organism evidence="4 5">
    <name type="scientific">Oceanidesulfovibrio marinus</name>
    <dbReference type="NCBI Taxonomy" id="370038"/>
    <lineage>
        <taxon>Bacteria</taxon>
        <taxon>Pseudomonadati</taxon>
        <taxon>Thermodesulfobacteriota</taxon>
        <taxon>Desulfovibrionia</taxon>
        <taxon>Desulfovibrionales</taxon>
        <taxon>Desulfovibrionaceae</taxon>
        <taxon>Oceanidesulfovibrio</taxon>
    </lineage>
</organism>
<dbReference type="CDD" id="cd07012">
    <property type="entry name" value="PBP2_Bug_TTT"/>
    <property type="match status" value="1"/>
</dbReference>
<dbReference type="EMBL" id="QMIF01000002">
    <property type="protein sequence ID" value="TVM36042.1"/>
    <property type="molecule type" value="Genomic_DNA"/>
</dbReference>
<evidence type="ECO:0000313" key="6">
    <source>
        <dbReference type="Proteomes" id="UP000503251"/>
    </source>
</evidence>
<dbReference type="Gene3D" id="3.40.190.10">
    <property type="entry name" value="Periplasmic binding protein-like II"/>
    <property type="match status" value="1"/>
</dbReference>
<proteinExistence type="inferred from homology"/>
<evidence type="ECO:0000313" key="3">
    <source>
        <dbReference type="EMBL" id="QJT09842.1"/>
    </source>
</evidence>
<dbReference type="RefSeq" id="WP_144234373.1">
    <property type="nucleotide sequence ID" value="NZ_CP039543.1"/>
</dbReference>
<dbReference type="InterPro" id="IPR005064">
    <property type="entry name" value="BUG"/>
</dbReference>
<dbReference type="OrthoDB" id="8677378at2"/>
<name>A0A6P1ZKE3_9BACT</name>
<comment type="similarity">
    <text evidence="1">Belongs to the UPF0065 (bug) family.</text>
</comment>
<gene>
    <name evidence="4" type="ORF">DQK91_05190</name>
    <name evidence="3" type="ORF">E8L03_13245</name>
</gene>
<reference evidence="4 5" key="1">
    <citation type="submission" date="2018-06" db="EMBL/GenBank/DDBJ databases">
        <title>Complete genome of Desulfovibrio marinus P48SEP.</title>
        <authorList>
            <person name="Crispim J.S."/>
            <person name="Vidigal P.M.P."/>
            <person name="Silva L.C.F."/>
            <person name="Araujo L.C."/>
            <person name="Laguardia C.N."/>
            <person name="Dias R.S."/>
            <person name="Sousa M.P."/>
            <person name="Paula S.O."/>
            <person name="Silva C."/>
        </authorList>
    </citation>
    <scope>NUCLEOTIDE SEQUENCE [LARGE SCALE GENOMIC DNA]</scope>
    <source>
        <strain evidence="4 5">P48SEP</strain>
    </source>
</reference>
<feature type="chain" id="PRO_5030159419" evidence="2">
    <location>
        <begin position="25"/>
        <end position="321"/>
    </location>
</feature>
<dbReference type="PIRSF" id="PIRSF017082">
    <property type="entry name" value="YflP"/>
    <property type="match status" value="1"/>
</dbReference>
<keyword evidence="6" id="KW-1185">Reference proteome</keyword>
<dbReference type="InterPro" id="IPR042100">
    <property type="entry name" value="Bug_dom1"/>
</dbReference>
<dbReference type="Pfam" id="PF03401">
    <property type="entry name" value="TctC"/>
    <property type="match status" value="1"/>
</dbReference>
<dbReference type="PANTHER" id="PTHR42928:SF5">
    <property type="entry name" value="BLR1237 PROTEIN"/>
    <property type="match status" value="1"/>
</dbReference>
<accession>A0A6P1ZKE3</accession>
<dbReference type="EMBL" id="CP039543">
    <property type="protein sequence ID" value="QJT09842.1"/>
    <property type="molecule type" value="Genomic_DNA"/>
</dbReference>
<keyword evidence="2" id="KW-0732">Signal</keyword>
<dbReference type="Gene3D" id="3.40.190.150">
    <property type="entry name" value="Bordetella uptake gene, domain 1"/>
    <property type="match status" value="1"/>
</dbReference>
<protein>
    <submittedName>
        <fullName evidence="4">Tripartite tricarboxylate transporter substrate binding protein</fullName>
    </submittedName>
</protein>
<evidence type="ECO:0000256" key="1">
    <source>
        <dbReference type="ARBA" id="ARBA00006987"/>
    </source>
</evidence>
<evidence type="ECO:0000313" key="4">
    <source>
        <dbReference type="EMBL" id="TVM36042.1"/>
    </source>
</evidence>
<dbReference type="SUPFAM" id="SSF53850">
    <property type="entry name" value="Periplasmic binding protein-like II"/>
    <property type="match status" value="1"/>
</dbReference>